<comment type="caution">
    <text evidence="6">The sequence shown here is derived from an EMBL/GenBank/DDBJ whole genome shotgun (WGS) entry which is preliminary data.</text>
</comment>
<dbReference type="PROSITE" id="PS01186">
    <property type="entry name" value="EGF_2"/>
    <property type="match status" value="1"/>
</dbReference>
<evidence type="ECO:0000313" key="7">
    <source>
        <dbReference type="Proteomes" id="UP001347796"/>
    </source>
</evidence>
<dbReference type="Pfam" id="PF07645">
    <property type="entry name" value="EGF_CA"/>
    <property type="match status" value="1"/>
</dbReference>
<protein>
    <recommendedName>
        <fullName evidence="5">EGF-like domain-containing protein</fullName>
    </recommendedName>
</protein>
<dbReference type="InterPro" id="IPR050751">
    <property type="entry name" value="ECM_structural_protein"/>
</dbReference>
<evidence type="ECO:0000256" key="3">
    <source>
        <dbReference type="ARBA" id="ARBA00023157"/>
    </source>
</evidence>
<gene>
    <name evidence="6" type="ORF">SNE40_022689</name>
</gene>
<name>A0AAN8G8Q4_PATCE</name>
<sequence length="354" mass="41272">MAILANYLTPFKYLTKDQRFSKSPHLQRRNFFKKFPVPPLKVLNSIIVDKCDKGLLSCVEEVKSKALQSWSLQSTWYGKNGRTTPLGPLDPRCHPFQTALEEFQYKTTALYYLCWFTMMRSSKLRHVMIGKNCLETIKDSNDVLDFVGDEDYFKIEDVRTDKKPFQCAEIFFCPEPCYDLKNHGLAHKGYNRKTDIENPCYDLKKNDECEWLPEANTNMNDLMKNKLNYTCKCEENFEKGFKWSVDYKICLDVDECFDRIATCPKDQVCQNTKGGYLCHCKRGYKYNMDTDSCEEHFVLPKAKFVSRRKKPKPAGMTFTKQLEILIGLEDSAHAVTCHLYLIICTVILSFQSFL</sequence>
<dbReference type="CDD" id="cd00054">
    <property type="entry name" value="EGF_CA"/>
    <property type="match status" value="1"/>
</dbReference>
<dbReference type="SUPFAM" id="SSF57196">
    <property type="entry name" value="EGF/Laminin"/>
    <property type="match status" value="1"/>
</dbReference>
<dbReference type="PROSITE" id="PS50026">
    <property type="entry name" value="EGF_3"/>
    <property type="match status" value="1"/>
</dbReference>
<dbReference type="GO" id="GO:0005509">
    <property type="term" value="F:calcium ion binding"/>
    <property type="evidence" value="ECO:0007669"/>
    <property type="project" value="InterPro"/>
</dbReference>
<dbReference type="EMBL" id="JAZGQO010000021">
    <property type="protein sequence ID" value="KAK6165861.1"/>
    <property type="molecule type" value="Genomic_DNA"/>
</dbReference>
<dbReference type="AlphaFoldDB" id="A0AAN8G8Q4"/>
<evidence type="ECO:0000313" key="6">
    <source>
        <dbReference type="EMBL" id="KAK6165861.1"/>
    </source>
</evidence>
<proteinExistence type="predicted"/>
<dbReference type="InterPro" id="IPR000152">
    <property type="entry name" value="EGF-type_Asp/Asn_hydroxyl_site"/>
</dbReference>
<dbReference type="Proteomes" id="UP001347796">
    <property type="component" value="Unassembled WGS sequence"/>
</dbReference>
<dbReference type="SMART" id="SM00179">
    <property type="entry name" value="EGF_CA"/>
    <property type="match status" value="1"/>
</dbReference>
<dbReference type="InterPro" id="IPR049883">
    <property type="entry name" value="NOTCH1_EGF-like"/>
</dbReference>
<dbReference type="PROSITE" id="PS01187">
    <property type="entry name" value="EGF_CA"/>
    <property type="match status" value="1"/>
</dbReference>
<keyword evidence="1 4" id="KW-0245">EGF-like domain</keyword>
<dbReference type="PROSITE" id="PS00010">
    <property type="entry name" value="ASX_HYDROXYL"/>
    <property type="match status" value="1"/>
</dbReference>
<comment type="caution">
    <text evidence="4">Lacks conserved residue(s) required for the propagation of feature annotation.</text>
</comment>
<evidence type="ECO:0000256" key="4">
    <source>
        <dbReference type="PROSITE-ProRule" id="PRU00076"/>
    </source>
</evidence>
<organism evidence="6 7">
    <name type="scientific">Patella caerulea</name>
    <name type="common">Rayed Mediterranean limpet</name>
    <dbReference type="NCBI Taxonomy" id="87958"/>
    <lineage>
        <taxon>Eukaryota</taxon>
        <taxon>Metazoa</taxon>
        <taxon>Spiralia</taxon>
        <taxon>Lophotrochozoa</taxon>
        <taxon>Mollusca</taxon>
        <taxon>Gastropoda</taxon>
        <taxon>Patellogastropoda</taxon>
        <taxon>Patelloidea</taxon>
        <taxon>Patellidae</taxon>
        <taxon>Patella</taxon>
    </lineage>
</organism>
<dbReference type="InterPro" id="IPR018097">
    <property type="entry name" value="EGF_Ca-bd_CS"/>
</dbReference>
<dbReference type="PANTHER" id="PTHR24034:SF89">
    <property type="entry name" value="COMPLEMENT COMPONENT C1Q RECEPTOR"/>
    <property type="match status" value="1"/>
</dbReference>
<dbReference type="InterPro" id="IPR000742">
    <property type="entry name" value="EGF"/>
</dbReference>
<dbReference type="Gene3D" id="2.90.20.10">
    <property type="entry name" value="Plasmodium vivax P25 domain"/>
    <property type="match status" value="1"/>
</dbReference>
<evidence type="ECO:0000259" key="5">
    <source>
        <dbReference type="PROSITE" id="PS50026"/>
    </source>
</evidence>
<dbReference type="PANTHER" id="PTHR24034">
    <property type="entry name" value="EGF-LIKE DOMAIN-CONTAINING PROTEIN"/>
    <property type="match status" value="1"/>
</dbReference>
<evidence type="ECO:0000256" key="1">
    <source>
        <dbReference type="ARBA" id="ARBA00022536"/>
    </source>
</evidence>
<feature type="domain" description="EGF-like" evidence="5">
    <location>
        <begin position="252"/>
        <end position="294"/>
    </location>
</feature>
<evidence type="ECO:0000256" key="2">
    <source>
        <dbReference type="ARBA" id="ARBA00022737"/>
    </source>
</evidence>
<keyword evidence="3" id="KW-1015">Disulfide bond</keyword>
<dbReference type="InterPro" id="IPR001881">
    <property type="entry name" value="EGF-like_Ca-bd_dom"/>
</dbReference>
<accession>A0AAN8G8Q4</accession>
<keyword evidence="2" id="KW-0677">Repeat</keyword>
<reference evidence="6 7" key="1">
    <citation type="submission" date="2024-01" db="EMBL/GenBank/DDBJ databases">
        <title>The genome of the rayed Mediterranean limpet Patella caerulea (Linnaeus, 1758).</title>
        <authorList>
            <person name="Anh-Thu Weber A."/>
            <person name="Halstead-Nussloch G."/>
        </authorList>
    </citation>
    <scope>NUCLEOTIDE SEQUENCE [LARGE SCALE GENOMIC DNA]</scope>
    <source>
        <strain evidence="6">AATW-2023a</strain>
        <tissue evidence="6">Whole specimen</tissue>
    </source>
</reference>
<keyword evidence="7" id="KW-1185">Reference proteome</keyword>